<dbReference type="Proteomes" id="UP001521181">
    <property type="component" value="Unassembled WGS sequence"/>
</dbReference>
<comment type="caution">
    <text evidence="1">The sequence shown here is derived from an EMBL/GenBank/DDBJ whole genome shotgun (WGS) entry which is preliminary data.</text>
</comment>
<dbReference type="InterPro" id="IPR011250">
    <property type="entry name" value="OMP/PagP_B-barrel"/>
</dbReference>
<keyword evidence="2" id="KW-1185">Reference proteome</keyword>
<dbReference type="RefSeq" id="WP_233677835.1">
    <property type="nucleotide sequence ID" value="NZ_JAJUOS010000014.1"/>
</dbReference>
<sequence>MKATLTKGAAVLAVIGGVTVEAGRAIAQDASSPASFPSFGVASVTYGPYLRIEGGYASRSLHDAYWLPPGYPDKDPRVNFDLDDDKGAIWGVAAGYDWLNGLRADLELLGRSGMDLNGVWTSPGPGPHADITGGTVRTTALMANVYYAPLEQRGSHSRFQPFLFSGLGLANNKVSTWTRTNPDAEGGEERTDRSFEGDSNLTIAAAIGFGASIQLTKPGQHPVILEAAYKYYYFGTAHGGATPLPGSGTSEPYKPLTFKPNDQVVTLSLRIPLKRY</sequence>
<accession>A0ABS8Z4N6</accession>
<proteinExistence type="predicted"/>
<evidence type="ECO:0008006" key="3">
    <source>
        <dbReference type="Google" id="ProtNLM"/>
    </source>
</evidence>
<dbReference type="EMBL" id="JAJUOS010000014">
    <property type="protein sequence ID" value="MCE5974900.1"/>
    <property type="molecule type" value="Genomic_DNA"/>
</dbReference>
<protein>
    <recommendedName>
        <fullName evidence="3">Porin family protein</fullName>
    </recommendedName>
</protein>
<reference evidence="1 2" key="1">
    <citation type="submission" date="2021-12" db="EMBL/GenBank/DDBJ databases">
        <title>Sinirhodobacter sp. WL0062 is a bacterium isolated from seawater.</title>
        <authorList>
            <person name="Wang L."/>
            <person name="He W."/>
            <person name="Zhang D.-F."/>
        </authorList>
    </citation>
    <scope>NUCLEOTIDE SEQUENCE [LARGE SCALE GENOMIC DNA]</scope>
    <source>
        <strain evidence="1 2">WL0062</strain>
    </source>
</reference>
<gene>
    <name evidence="1" type="ORF">LZA78_15545</name>
</gene>
<evidence type="ECO:0000313" key="1">
    <source>
        <dbReference type="EMBL" id="MCE5974900.1"/>
    </source>
</evidence>
<dbReference type="Gene3D" id="2.40.160.20">
    <property type="match status" value="1"/>
</dbReference>
<dbReference type="SUPFAM" id="SSF56925">
    <property type="entry name" value="OMPA-like"/>
    <property type="match status" value="1"/>
</dbReference>
<name>A0ABS8Z4N6_9RHOB</name>
<evidence type="ECO:0000313" key="2">
    <source>
        <dbReference type="Proteomes" id="UP001521181"/>
    </source>
</evidence>
<organism evidence="1 2">
    <name type="scientific">Rhodobacter flavimaris</name>
    <dbReference type="NCBI Taxonomy" id="2907145"/>
    <lineage>
        <taxon>Bacteria</taxon>
        <taxon>Pseudomonadati</taxon>
        <taxon>Pseudomonadota</taxon>
        <taxon>Alphaproteobacteria</taxon>
        <taxon>Rhodobacterales</taxon>
        <taxon>Rhodobacter group</taxon>
        <taxon>Rhodobacter</taxon>
    </lineage>
</organism>